<dbReference type="EMBL" id="CM055104">
    <property type="protein sequence ID" value="KAJ7533550.1"/>
    <property type="molecule type" value="Genomic_DNA"/>
</dbReference>
<keyword evidence="2" id="KW-1185">Reference proteome</keyword>
<sequence>MATLLMQTSDVGSNEKFAFSPLANARFQAEAVSRISHDEAARQKAEQVGRSRSRKGKNGQKKLPQRGLGVAQLEKLRLQEQCRQEAACLASIRAQVLPFSSTSPFGEHGSTFCLHYPFGHHYKGDTLQDNGHHPETSVAATLENLKPIHPENYGSGLISNSVADHHNYKVKMTQGVVIDCEALNRKPSLHRSYSDPLNHDKKSIVSALPVVLTKPENGDSDASCVSRVQDSSNTSLSVSVGDPRVANVKAVHKDLFLDGGKEVCASSRSPNVDIKSISDGAFGNNFTNQIRFMKNRTLALAETEPAIKLEPRSRDPTYQSISFHSSSYTSGSNFKQESHGVKDDGSSDKGSLPSTRTNVELFATLGPPGALHPQVSHSDISSVIFSSFGERPKELSSFQKFLGTQVWSSIEKASVKKRKWCAVQDPSNHVYSADMDHSTAVVESEHMLQENTKSRVHSASNYKMGAFCRSGSGRENFRKTKSPLTEADAKSMPAWPENQNLLSLDNKRSTYLENFSSAKSYVAQPIIYNALLGISSFDHKKKDCSSMELLPIQLRHQAPIDALTLQLSSPQYSAHAELETKEIFAEKSDSNCSDNHSSSHIQASDGDCVIQCKTFTSAQADKVYQMFPKNERPDVEVSTEQRSLMAGSQTRLSYEGFTKQDTGQNAGPDGSPLDLSLKLAL</sequence>
<dbReference type="Proteomes" id="UP001162992">
    <property type="component" value="Chromosome 13"/>
</dbReference>
<evidence type="ECO:0000313" key="1">
    <source>
        <dbReference type="EMBL" id="KAJ7533550.1"/>
    </source>
</evidence>
<proteinExistence type="predicted"/>
<comment type="caution">
    <text evidence="1">The sequence shown here is derived from an EMBL/GenBank/DDBJ whole genome shotgun (WGS) entry which is preliminary data.</text>
</comment>
<organism evidence="1 2">
    <name type="scientific">Diphasiastrum complanatum</name>
    <name type="common">Issler's clubmoss</name>
    <name type="synonym">Lycopodium complanatum</name>
    <dbReference type="NCBI Taxonomy" id="34168"/>
    <lineage>
        <taxon>Eukaryota</taxon>
        <taxon>Viridiplantae</taxon>
        <taxon>Streptophyta</taxon>
        <taxon>Embryophyta</taxon>
        <taxon>Tracheophyta</taxon>
        <taxon>Lycopodiopsida</taxon>
        <taxon>Lycopodiales</taxon>
        <taxon>Lycopodiaceae</taxon>
        <taxon>Lycopodioideae</taxon>
        <taxon>Diphasiastrum</taxon>
    </lineage>
</organism>
<name>A0ACC2BUU4_DIPCM</name>
<accession>A0ACC2BUU4</accession>
<reference evidence="2" key="1">
    <citation type="journal article" date="2024" name="Proc. Natl. Acad. Sci. U.S.A.">
        <title>Extraordinary preservation of gene collinearity over three hundred million years revealed in homosporous lycophytes.</title>
        <authorList>
            <person name="Li C."/>
            <person name="Wickell D."/>
            <person name="Kuo L.Y."/>
            <person name="Chen X."/>
            <person name="Nie B."/>
            <person name="Liao X."/>
            <person name="Peng D."/>
            <person name="Ji J."/>
            <person name="Jenkins J."/>
            <person name="Williams M."/>
            <person name="Shu S."/>
            <person name="Plott C."/>
            <person name="Barry K."/>
            <person name="Rajasekar S."/>
            <person name="Grimwood J."/>
            <person name="Han X."/>
            <person name="Sun S."/>
            <person name="Hou Z."/>
            <person name="He W."/>
            <person name="Dai G."/>
            <person name="Sun C."/>
            <person name="Schmutz J."/>
            <person name="Leebens-Mack J.H."/>
            <person name="Li F.W."/>
            <person name="Wang L."/>
        </authorList>
    </citation>
    <scope>NUCLEOTIDE SEQUENCE [LARGE SCALE GENOMIC DNA]</scope>
    <source>
        <strain evidence="2">cv. PW_Plant_1</strain>
    </source>
</reference>
<gene>
    <name evidence="1" type="ORF">O6H91_13G054300</name>
</gene>
<evidence type="ECO:0000313" key="2">
    <source>
        <dbReference type="Proteomes" id="UP001162992"/>
    </source>
</evidence>
<protein>
    <submittedName>
        <fullName evidence="1">Uncharacterized protein</fullName>
    </submittedName>
</protein>